<evidence type="ECO:0000259" key="1">
    <source>
        <dbReference type="Pfam" id="PF08241"/>
    </source>
</evidence>
<dbReference type="GO" id="GO:0008757">
    <property type="term" value="F:S-adenosylmethionine-dependent methyltransferase activity"/>
    <property type="evidence" value="ECO:0007669"/>
    <property type="project" value="InterPro"/>
</dbReference>
<name>A0A0S8G659_UNCW3</name>
<dbReference type="EMBL" id="LJUO01000202">
    <property type="protein sequence ID" value="KPK67748.1"/>
    <property type="molecule type" value="Genomic_DNA"/>
</dbReference>
<protein>
    <recommendedName>
        <fullName evidence="1">Methyltransferase type 11 domain-containing protein</fullName>
    </recommendedName>
</protein>
<dbReference type="CDD" id="cd02440">
    <property type="entry name" value="AdoMet_MTases"/>
    <property type="match status" value="1"/>
</dbReference>
<accession>A0A0S8G659</accession>
<dbReference type="Pfam" id="PF08241">
    <property type="entry name" value="Methyltransf_11"/>
    <property type="match status" value="1"/>
</dbReference>
<evidence type="ECO:0000313" key="2">
    <source>
        <dbReference type="EMBL" id="KPK67748.1"/>
    </source>
</evidence>
<dbReference type="InterPro" id="IPR013216">
    <property type="entry name" value="Methyltransf_11"/>
</dbReference>
<proteinExistence type="predicted"/>
<dbReference type="SUPFAM" id="SSF53335">
    <property type="entry name" value="S-adenosyl-L-methionine-dependent methyltransferases"/>
    <property type="match status" value="1"/>
</dbReference>
<organism evidence="2 3">
    <name type="scientific">candidate division WOR_3 bacterium SM23_60</name>
    <dbReference type="NCBI Taxonomy" id="1703780"/>
    <lineage>
        <taxon>Bacteria</taxon>
        <taxon>Bacteria division WOR-3</taxon>
    </lineage>
</organism>
<comment type="caution">
    <text evidence="2">The sequence shown here is derived from an EMBL/GenBank/DDBJ whole genome shotgun (WGS) entry which is preliminary data.</text>
</comment>
<dbReference type="Proteomes" id="UP000051096">
    <property type="component" value="Unassembled WGS sequence"/>
</dbReference>
<reference evidence="2 3" key="1">
    <citation type="journal article" date="2015" name="Microbiome">
        <title>Genomic resolution of linkages in carbon, nitrogen, and sulfur cycling among widespread estuary sediment bacteria.</title>
        <authorList>
            <person name="Baker B.J."/>
            <person name="Lazar C.S."/>
            <person name="Teske A.P."/>
            <person name="Dick G.J."/>
        </authorList>
    </citation>
    <scope>NUCLEOTIDE SEQUENCE [LARGE SCALE GENOMIC DNA]</scope>
    <source>
        <strain evidence="2">SM23_60</strain>
    </source>
</reference>
<sequence>MASLEKFSQKIAAVSLQDRVKAVKCSLFDIEYPDEHFDVVWAEGVIAIIGFERGLREWHRLIKPHGYMGIHDDVDDIQRKTEAIPAHGYALINTFAIPKDTWWDEYYSHLEKRIETLRKKYQEDADVQALLDKEQRGVEMFKNEPKYHGSIFYVIQKS</sequence>
<dbReference type="Gene3D" id="3.40.50.150">
    <property type="entry name" value="Vaccinia Virus protein VP39"/>
    <property type="match status" value="1"/>
</dbReference>
<dbReference type="AlphaFoldDB" id="A0A0S8G659"/>
<dbReference type="InterPro" id="IPR029063">
    <property type="entry name" value="SAM-dependent_MTases_sf"/>
</dbReference>
<gene>
    <name evidence="2" type="ORF">AMJ87_12930</name>
</gene>
<evidence type="ECO:0000313" key="3">
    <source>
        <dbReference type="Proteomes" id="UP000051096"/>
    </source>
</evidence>
<feature type="domain" description="Methyltransferase type 11" evidence="1">
    <location>
        <begin position="8"/>
        <end position="68"/>
    </location>
</feature>